<evidence type="ECO:0000313" key="1">
    <source>
        <dbReference type="EMBL" id="EKX49879.1"/>
    </source>
</evidence>
<reference evidence="3" key="2">
    <citation type="submission" date="2012-11" db="EMBL/GenBank/DDBJ databases">
        <authorList>
            <person name="Kuo A."/>
            <person name="Curtis B.A."/>
            <person name="Tanifuji G."/>
            <person name="Burki F."/>
            <person name="Gruber A."/>
            <person name="Irimia M."/>
            <person name="Maruyama S."/>
            <person name="Arias M.C."/>
            <person name="Ball S.G."/>
            <person name="Gile G.H."/>
            <person name="Hirakawa Y."/>
            <person name="Hopkins J.F."/>
            <person name="Rensing S.A."/>
            <person name="Schmutz J."/>
            <person name="Symeonidi A."/>
            <person name="Elias M."/>
            <person name="Eveleigh R.J."/>
            <person name="Herman E.K."/>
            <person name="Klute M.J."/>
            <person name="Nakayama T."/>
            <person name="Obornik M."/>
            <person name="Reyes-Prieto A."/>
            <person name="Armbrust E.V."/>
            <person name="Aves S.J."/>
            <person name="Beiko R.G."/>
            <person name="Coutinho P."/>
            <person name="Dacks J.B."/>
            <person name="Durnford D.G."/>
            <person name="Fast N.M."/>
            <person name="Green B.R."/>
            <person name="Grisdale C."/>
            <person name="Hempe F."/>
            <person name="Henrissat B."/>
            <person name="Hoppner M.P."/>
            <person name="Ishida K.-I."/>
            <person name="Kim E."/>
            <person name="Koreny L."/>
            <person name="Kroth P.G."/>
            <person name="Liu Y."/>
            <person name="Malik S.-B."/>
            <person name="Maier U.G."/>
            <person name="McRose D."/>
            <person name="Mock T."/>
            <person name="Neilson J.A."/>
            <person name="Onodera N.T."/>
            <person name="Poole A.M."/>
            <person name="Pritham E.J."/>
            <person name="Richards T.A."/>
            <person name="Rocap G."/>
            <person name="Roy S.W."/>
            <person name="Sarai C."/>
            <person name="Schaack S."/>
            <person name="Shirato S."/>
            <person name="Slamovits C.H."/>
            <person name="Spencer D.F."/>
            <person name="Suzuki S."/>
            <person name="Worden A.Z."/>
            <person name="Zauner S."/>
            <person name="Barry K."/>
            <person name="Bell C."/>
            <person name="Bharti A.K."/>
            <person name="Crow J.A."/>
            <person name="Grimwood J."/>
            <person name="Kramer R."/>
            <person name="Lindquist E."/>
            <person name="Lucas S."/>
            <person name="Salamov A."/>
            <person name="McFadden G.I."/>
            <person name="Lane C.E."/>
            <person name="Keeling P.J."/>
            <person name="Gray M.W."/>
            <person name="Grigoriev I.V."/>
            <person name="Archibald J.M."/>
        </authorList>
    </citation>
    <scope>NUCLEOTIDE SEQUENCE</scope>
    <source>
        <strain evidence="3">CCMP2712</strain>
    </source>
</reference>
<evidence type="ECO:0000313" key="3">
    <source>
        <dbReference type="Proteomes" id="UP000011087"/>
    </source>
</evidence>
<dbReference type="EnsemblProtists" id="EKX49879">
    <property type="protein sequence ID" value="EKX49879"/>
    <property type="gene ID" value="GUITHDRAFT_104276"/>
</dbReference>
<dbReference type="PaxDb" id="55529-EKX49879"/>
<reference evidence="2" key="3">
    <citation type="submission" date="2015-06" db="UniProtKB">
        <authorList>
            <consortium name="EnsemblProtists"/>
        </authorList>
    </citation>
    <scope>IDENTIFICATION</scope>
</reference>
<evidence type="ECO:0000313" key="2">
    <source>
        <dbReference type="EnsemblProtists" id="EKX49879"/>
    </source>
</evidence>
<name>L1JNN0_GUITC</name>
<dbReference type="RefSeq" id="XP_005836859.1">
    <property type="nucleotide sequence ID" value="XM_005836802.1"/>
</dbReference>
<keyword evidence="3" id="KW-1185">Reference proteome</keyword>
<dbReference type="HOGENOM" id="CLU_1226795_0_0_1"/>
<dbReference type="Proteomes" id="UP000011087">
    <property type="component" value="Unassembled WGS sequence"/>
</dbReference>
<protein>
    <submittedName>
        <fullName evidence="1 2">Uncharacterized protein</fullName>
    </submittedName>
</protein>
<organism evidence="1">
    <name type="scientific">Guillardia theta (strain CCMP2712)</name>
    <name type="common">Cryptophyte</name>
    <dbReference type="NCBI Taxonomy" id="905079"/>
    <lineage>
        <taxon>Eukaryota</taxon>
        <taxon>Cryptophyceae</taxon>
        <taxon>Pyrenomonadales</taxon>
        <taxon>Geminigeraceae</taxon>
        <taxon>Guillardia</taxon>
    </lineage>
</organism>
<dbReference type="AlphaFoldDB" id="L1JNN0"/>
<proteinExistence type="predicted"/>
<accession>L1JNN0</accession>
<dbReference type="GeneID" id="17306562"/>
<reference evidence="1 3" key="1">
    <citation type="journal article" date="2012" name="Nature">
        <title>Algal genomes reveal evolutionary mosaicism and the fate of nucleomorphs.</title>
        <authorList>
            <consortium name="DOE Joint Genome Institute"/>
            <person name="Curtis B.A."/>
            <person name="Tanifuji G."/>
            <person name="Burki F."/>
            <person name="Gruber A."/>
            <person name="Irimia M."/>
            <person name="Maruyama S."/>
            <person name="Arias M.C."/>
            <person name="Ball S.G."/>
            <person name="Gile G.H."/>
            <person name="Hirakawa Y."/>
            <person name="Hopkins J.F."/>
            <person name="Kuo A."/>
            <person name="Rensing S.A."/>
            <person name="Schmutz J."/>
            <person name="Symeonidi A."/>
            <person name="Elias M."/>
            <person name="Eveleigh R.J."/>
            <person name="Herman E.K."/>
            <person name="Klute M.J."/>
            <person name="Nakayama T."/>
            <person name="Obornik M."/>
            <person name="Reyes-Prieto A."/>
            <person name="Armbrust E.V."/>
            <person name="Aves S.J."/>
            <person name="Beiko R.G."/>
            <person name="Coutinho P."/>
            <person name="Dacks J.B."/>
            <person name="Durnford D.G."/>
            <person name="Fast N.M."/>
            <person name="Green B.R."/>
            <person name="Grisdale C.J."/>
            <person name="Hempel F."/>
            <person name="Henrissat B."/>
            <person name="Hoppner M.P."/>
            <person name="Ishida K."/>
            <person name="Kim E."/>
            <person name="Koreny L."/>
            <person name="Kroth P.G."/>
            <person name="Liu Y."/>
            <person name="Malik S.B."/>
            <person name="Maier U.G."/>
            <person name="McRose D."/>
            <person name="Mock T."/>
            <person name="Neilson J.A."/>
            <person name="Onodera N.T."/>
            <person name="Poole A.M."/>
            <person name="Pritham E.J."/>
            <person name="Richards T.A."/>
            <person name="Rocap G."/>
            <person name="Roy S.W."/>
            <person name="Sarai C."/>
            <person name="Schaack S."/>
            <person name="Shirato S."/>
            <person name="Slamovits C.H."/>
            <person name="Spencer D.F."/>
            <person name="Suzuki S."/>
            <person name="Worden A.Z."/>
            <person name="Zauner S."/>
            <person name="Barry K."/>
            <person name="Bell C."/>
            <person name="Bharti A.K."/>
            <person name="Crow J.A."/>
            <person name="Grimwood J."/>
            <person name="Kramer R."/>
            <person name="Lindquist E."/>
            <person name="Lucas S."/>
            <person name="Salamov A."/>
            <person name="McFadden G.I."/>
            <person name="Lane C.E."/>
            <person name="Keeling P.J."/>
            <person name="Gray M.W."/>
            <person name="Grigoriev I.V."/>
            <person name="Archibald J.M."/>
        </authorList>
    </citation>
    <scope>NUCLEOTIDE SEQUENCE</scope>
    <source>
        <strain evidence="1 3">CCMP2712</strain>
    </source>
</reference>
<sequence>MKRTESISSMTNQELRGVLDSAHKSCKELKEAICSLTAKIHFSVLDKVAVSHDGKLHSLRHSLEQLSRLMVTFMQILHSDDSQAIFMQKSHINAPNRLGGNILQIKANIVSLRTMVDKIPSLLDMNTAKSVKAIVDMGMVEQILSWISEVESNYQVHQPLKPASNQGTLRNPTLRQLSNRSDMRLRTCFEEQAKIEGKDLLTEKSSRHAWNRYRMQVHRPPAIVVR</sequence>
<dbReference type="EMBL" id="JH992980">
    <property type="protein sequence ID" value="EKX49879.1"/>
    <property type="molecule type" value="Genomic_DNA"/>
</dbReference>
<dbReference type="KEGG" id="gtt:GUITHDRAFT_104276"/>
<gene>
    <name evidence="1" type="ORF">GUITHDRAFT_104276</name>
</gene>